<gene>
    <name evidence="6" type="ORF">KS2013_725</name>
</gene>
<evidence type="ECO:0000313" key="7">
    <source>
        <dbReference type="Proteomes" id="UP000094147"/>
    </source>
</evidence>
<keyword evidence="3 4" id="KW-0472">Membrane</keyword>
<proteinExistence type="predicted"/>
<feature type="transmembrane region" description="Helical" evidence="4">
    <location>
        <begin position="34"/>
        <end position="56"/>
    </location>
</feature>
<keyword evidence="7" id="KW-1185">Reference proteome</keyword>
<name>A0A1B3B9H5_9GAMM</name>
<evidence type="ECO:0000256" key="1">
    <source>
        <dbReference type="ARBA" id="ARBA00022692"/>
    </source>
</evidence>
<dbReference type="GO" id="GO:0022857">
    <property type="term" value="F:transmembrane transporter activity"/>
    <property type="evidence" value="ECO:0007669"/>
    <property type="project" value="InterPro"/>
</dbReference>
<dbReference type="OrthoDB" id="9761985at2"/>
<dbReference type="SUPFAM" id="SSF103473">
    <property type="entry name" value="MFS general substrate transporter"/>
    <property type="match status" value="1"/>
</dbReference>
<dbReference type="PROSITE" id="PS50850">
    <property type="entry name" value="MFS"/>
    <property type="match status" value="1"/>
</dbReference>
<sequence precursor="true">MNTLVLLCAFIMGFSIMTVELLGGKILSPYFGGSVYVWGSIITVFMLALSIGYLVGGRLSLREPNTRKYGTIFIIASLTTLPLVIWHAELSDWVFMHIEDPRYGSLVSSVILFLIPTTIMGMVAPYSVRLLVANTESSGQTAGFLYFVSTLGSALGTIMTSFYLVLWFELDNILYGVAAVLFVVGIVAILFPKPLPKAEKAELYNE</sequence>
<dbReference type="Gene3D" id="1.20.1250.20">
    <property type="entry name" value="MFS general substrate transporter like domains"/>
    <property type="match status" value="1"/>
</dbReference>
<evidence type="ECO:0000259" key="5">
    <source>
        <dbReference type="PROSITE" id="PS50850"/>
    </source>
</evidence>
<dbReference type="NCBIfam" id="NF037959">
    <property type="entry name" value="MFS_SpdSyn"/>
    <property type="match status" value="1"/>
</dbReference>
<feature type="transmembrane region" description="Helical" evidence="4">
    <location>
        <begin position="173"/>
        <end position="191"/>
    </location>
</feature>
<dbReference type="EMBL" id="CP012418">
    <property type="protein sequence ID" value="AOE49449.1"/>
    <property type="molecule type" value="Genomic_DNA"/>
</dbReference>
<feature type="transmembrane region" description="Helical" evidence="4">
    <location>
        <begin position="144"/>
        <end position="167"/>
    </location>
</feature>
<dbReference type="GO" id="GO:0016740">
    <property type="term" value="F:transferase activity"/>
    <property type="evidence" value="ECO:0007669"/>
    <property type="project" value="UniProtKB-KW"/>
</dbReference>
<keyword evidence="6" id="KW-0808">Transferase</keyword>
<evidence type="ECO:0000256" key="4">
    <source>
        <dbReference type="SAM" id="Phobius"/>
    </source>
</evidence>
<feature type="transmembrane region" description="Helical" evidence="4">
    <location>
        <begin position="68"/>
        <end position="86"/>
    </location>
</feature>
<reference evidence="7" key="1">
    <citation type="submission" date="2015-08" db="EMBL/GenBank/DDBJ databases">
        <authorList>
            <person name="Kim K.M."/>
        </authorList>
    </citation>
    <scope>NUCLEOTIDE SEQUENCE [LARGE SCALE GENOMIC DNA]</scope>
    <source>
        <strain evidence="7">KCTC 23892</strain>
    </source>
</reference>
<keyword evidence="1 4" id="KW-0812">Transmembrane</keyword>
<dbReference type="AlphaFoldDB" id="A0A1B3B9H5"/>
<feature type="domain" description="Major facilitator superfamily (MFS) profile" evidence="5">
    <location>
        <begin position="1"/>
        <end position="206"/>
    </location>
</feature>
<protein>
    <submittedName>
        <fullName evidence="6">Glycosyl transferase</fullName>
    </submittedName>
</protein>
<feature type="transmembrane region" description="Helical" evidence="4">
    <location>
        <begin position="106"/>
        <end position="132"/>
    </location>
</feature>
<dbReference type="RefSeq" id="WP_068989893.1">
    <property type="nucleotide sequence ID" value="NZ_CP012418.1"/>
</dbReference>
<evidence type="ECO:0000256" key="3">
    <source>
        <dbReference type="ARBA" id="ARBA00023136"/>
    </source>
</evidence>
<dbReference type="KEGG" id="ksd:KS2013_725"/>
<evidence type="ECO:0000256" key="2">
    <source>
        <dbReference type="ARBA" id="ARBA00022989"/>
    </source>
</evidence>
<organism evidence="6 7">
    <name type="scientific">Kangiella sediminilitoris</name>
    <dbReference type="NCBI Taxonomy" id="1144748"/>
    <lineage>
        <taxon>Bacteria</taxon>
        <taxon>Pseudomonadati</taxon>
        <taxon>Pseudomonadota</taxon>
        <taxon>Gammaproteobacteria</taxon>
        <taxon>Kangiellales</taxon>
        <taxon>Kangiellaceae</taxon>
        <taxon>Kangiella</taxon>
    </lineage>
</organism>
<dbReference type="Proteomes" id="UP000094147">
    <property type="component" value="Chromosome"/>
</dbReference>
<evidence type="ECO:0000313" key="6">
    <source>
        <dbReference type="EMBL" id="AOE49449.1"/>
    </source>
</evidence>
<dbReference type="PATRIC" id="fig|1144748.3.peg.735"/>
<keyword evidence="2 4" id="KW-1133">Transmembrane helix</keyword>
<accession>A0A1B3B9H5</accession>
<dbReference type="InterPro" id="IPR036259">
    <property type="entry name" value="MFS_trans_sf"/>
</dbReference>
<dbReference type="InterPro" id="IPR020846">
    <property type="entry name" value="MFS_dom"/>
</dbReference>
<dbReference type="STRING" id="1144748.KS2013_725"/>